<evidence type="ECO:0000313" key="1">
    <source>
        <dbReference type="EMBL" id="EFP06519.1"/>
    </source>
</evidence>
<evidence type="ECO:0000313" key="2">
    <source>
        <dbReference type="Proteomes" id="UP000008281"/>
    </source>
</evidence>
<keyword evidence="2" id="KW-1185">Reference proteome</keyword>
<gene>
    <name evidence="1" type="ORF">CRE_08363</name>
</gene>
<dbReference type="InParanoid" id="E3MPN1"/>
<accession>E3MPN1</accession>
<dbReference type="HOGENOM" id="CLU_1788654_0_0_1"/>
<name>E3MPN1_CAERE</name>
<dbReference type="Proteomes" id="UP000008281">
    <property type="component" value="Unassembled WGS sequence"/>
</dbReference>
<dbReference type="EMBL" id="DS268463">
    <property type="protein sequence ID" value="EFP06519.1"/>
    <property type="molecule type" value="Genomic_DNA"/>
</dbReference>
<reference evidence="1" key="1">
    <citation type="submission" date="2007-07" db="EMBL/GenBank/DDBJ databases">
        <title>PCAP assembly of the Caenorhabditis remanei genome.</title>
        <authorList>
            <consortium name="The Caenorhabditis remanei Sequencing Consortium"/>
            <person name="Wilson R.K."/>
        </authorList>
    </citation>
    <scope>NUCLEOTIDE SEQUENCE [LARGE SCALE GENOMIC DNA]</scope>
    <source>
        <strain evidence="1">PB4641</strain>
    </source>
</reference>
<sequence length="145" mass="16502">MMRSPILKNAEMDQNLLILKKTVLGEITHLLTHRLPELKPLPSEVVADYKLLNFGHEKQISRKEHVPAKEATQLELLDKSVKKLTSSLANRSPISLEHIGVLCFLYRHVTMLHQAFQNFGVTYGQLQAFHGIQKEILIIIDDSVV</sequence>
<protein>
    <submittedName>
        <fullName evidence="1">Uncharacterized protein</fullName>
    </submittedName>
</protein>
<organism evidence="2">
    <name type="scientific">Caenorhabditis remanei</name>
    <name type="common">Caenorhabditis vulgaris</name>
    <dbReference type="NCBI Taxonomy" id="31234"/>
    <lineage>
        <taxon>Eukaryota</taxon>
        <taxon>Metazoa</taxon>
        <taxon>Ecdysozoa</taxon>
        <taxon>Nematoda</taxon>
        <taxon>Chromadorea</taxon>
        <taxon>Rhabditida</taxon>
        <taxon>Rhabditina</taxon>
        <taxon>Rhabditomorpha</taxon>
        <taxon>Rhabditoidea</taxon>
        <taxon>Rhabditidae</taxon>
        <taxon>Peloderinae</taxon>
        <taxon>Caenorhabditis</taxon>
    </lineage>
</organism>
<dbReference type="AlphaFoldDB" id="E3MPN1"/>
<proteinExistence type="predicted"/>